<dbReference type="KEGG" id="ahb:bsdtb5_01870"/>
<dbReference type="RefSeq" id="WP_271714197.1">
    <property type="nucleotide sequence ID" value="NZ_AP024169.1"/>
</dbReference>
<protein>
    <submittedName>
        <fullName evidence="1">Uncharacterized protein</fullName>
    </submittedName>
</protein>
<sequence>MDKKRKIIQLYQDVITVPEVITRLYTEYQKLGYEMGKKIMFAFWYYRKENIKMLVYWEEGYIYEEMV</sequence>
<evidence type="ECO:0000313" key="1">
    <source>
        <dbReference type="EMBL" id="BCN28892.1"/>
    </source>
</evidence>
<dbReference type="AlphaFoldDB" id="A0A7R7EI60"/>
<keyword evidence="2" id="KW-1185">Reference proteome</keyword>
<evidence type="ECO:0000313" key="2">
    <source>
        <dbReference type="Proteomes" id="UP000595897"/>
    </source>
</evidence>
<accession>A0A7R7EI60</accession>
<proteinExistence type="predicted"/>
<organism evidence="1 2">
    <name type="scientific">Anaeromicropila herbilytica</name>
    <dbReference type="NCBI Taxonomy" id="2785025"/>
    <lineage>
        <taxon>Bacteria</taxon>
        <taxon>Bacillati</taxon>
        <taxon>Bacillota</taxon>
        <taxon>Clostridia</taxon>
        <taxon>Lachnospirales</taxon>
        <taxon>Lachnospiraceae</taxon>
        <taxon>Anaeromicropila</taxon>
    </lineage>
</organism>
<gene>
    <name evidence="1" type="ORF">bsdtb5_01870</name>
</gene>
<dbReference type="Proteomes" id="UP000595897">
    <property type="component" value="Chromosome"/>
</dbReference>
<dbReference type="EMBL" id="AP024169">
    <property type="protein sequence ID" value="BCN28892.1"/>
    <property type="molecule type" value="Genomic_DNA"/>
</dbReference>
<name>A0A7R7EI60_9FIRM</name>
<reference evidence="1 2" key="1">
    <citation type="submission" date="2020-11" db="EMBL/GenBank/DDBJ databases">
        <title>Draft genome sequencing of a Lachnospiraceae strain isolated from anoxic soil subjected to BSD treatment.</title>
        <authorList>
            <person name="Uek A."/>
            <person name="Tonouchi A."/>
        </authorList>
    </citation>
    <scope>NUCLEOTIDE SEQUENCE [LARGE SCALE GENOMIC DNA]</scope>
    <source>
        <strain evidence="1 2">TB5</strain>
    </source>
</reference>